<evidence type="ECO:0000313" key="1">
    <source>
        <dbReference type="EMBL" id="MDT0650586.1"/>
    </source>
</evidence>
<name>A0ABU3CW39_9FLAO</name>
<sequence length="85" mass="9741">MEDASRNSELIKEYVGNFIFRKNSGIKINGAGSLILPQNISFYKLGGKFIKIEMKNSGASKRPSKKEKIFRCAYKMMTRFNRSLN</sequence>
<organism evidence="1 2">
    <name type="scientific">Autumnicola edwardsiae</name>
    <dbReference type="NCBI Taxonomy" id="3075594"/>
    <lineage>
        <taxon>Bacteria</taxon>
        <taxon>Pseudomonadati</taxon>
        <taxon>Bacteroidota</taxon>
        <taxon>Flavobacteriia</taxon>
        <taxon>Flavobacteriales</taxon>
        <taxon>Flavobacteriaceae</taxon>
        <taxon>Autumnicola</taxon>
    </lineage>
</organism>
<dbReference type="RefSeq" id="WP_311484755.1">
    <property type="nucleotide sequence ID" value="NZ_JAVRHP010000049.1"/>
</dbReference>
<comment type="caution">
    <text evidence="1">The sequence shown here is derived from an EMBL/GenBank/DDBJ whole genome shotgun (WGS) entry which is preliminary data.</text>
</comment>
<accession>A0ABU3CW39</accession>
<protein>
    <submittedName>
        <fullName evidence="1">Uncharacterized protein</fullName>
    </submittedName>
</protein>
<gene>
    <name evidence="1" type="ORF">RM529_10540</name>
</gene>
<keyword evidence="2" id="KW-1185">Reference proteome</keyword>
<dbReference type="EMBL" id="JAVRHP010000049">
    <property type="protein sequence ID" value="MDT0650586.1"/>
    <property type="molecule type" value="Genomic_DNA"/>
</dbReference>
<dbReference type="Proteomes" id="UP001248819">
    <property type="component" value="Unassembled WGS sequence"/>
</dbReference>
<reference evidence="1 2" key="1">
    <citation type="submission" date="2023-09" db="EMBL/GenBank/DDBJ databases">
        <authorList>
            <person name="Rey-Velasco X."/>
        </authorList>
    </citation>
    <scope>NUCLEOTIDE SEQUENCE [LARGE SCALE GENOMIC DNA]</scope>
    <source>
        <strain evidence="1 2">F297</strain>
    </source>
</reference>
<proteinExistence type="predicted"/>
<evidence type="ECO:0000313" key="2">
    <source>
        <dbReference type="Proteomes" id="UP001248819"/>
    </source>
</evidence>